<dbReference type="GO" id="GO:0005783">
    <property type="term" value="C:endoplasmic reticulum"/>
    <property type="evidence" value="ECO:0007669"/>
    <property type="project" value="TreeGrafter"/>
</dbReference>
<feature type="transmembrane region" description="Helical" evidence="4">
    <location>
        <begin position="356"/>
        <end position="375"/>
    </location>
</feature>
<proteinExistence type="predicted"/>
<comment type="caution">
    <text evidence="6">The sequence shown here is derived from an EMBL/GenBank/DDBJ whole genome shotgun (WGS) entry which is preliminary data.</text>
</comment>
<dbReference type="PANTHER" id="PTHR15302">
    <property type="entry name" value="E3 UBIQUITIN-PROTEIN LIGASE RNF103"/>
    <property type="match status" value="1"/>
</dbReference>
<dbReference type="InterPro" id="IPR042494">
    <property type="entry name" value="RNF103"/>
</dbReference>
<dbReference type="PROSITE" id="PS50089">
    <property type="entry name" value="ZF_RING_2"/>
    <property type="match status" value="1"/>
</dbReference>
<keyword evidence="1 3" id="KW-0863">Zinc-finger</keyword>
<feature type="transmembrane region" description="Helical" evidence="4">
    <location>
        <begin position="261"/>
        <end position="283"/>
    </location>
</feature>
<evidence type="ECO:0000256" key="2">
    <source>
        <dbReference type="ARBA" id="ARBA00022833"/>
    </source>
</evidence>
<dbReference type="CDD" id="cd16473">
    <property type="entry name" value="RING-H2_RNF103"/>
    <property type="match status" value="1"/>
</dbReference>
<evidence type="ECO:0000256" key="3">
    <source>
        <dbReference type="PROSITE-ProRule" id="PRU00175"/>
    </source>
</evidence>
<dbReference type="GO" id="GO:0016567">
    <property type="term" value="P:protein ubiquitination"/>
    <property type="evidence" value="ECO:0007669"/>
    <property type="project" value="InterPro"/>
</dbReference>
<name>A0AAV2PPV9_MEGNR</name>
<feature type="non-terminal residue" evidence="6">
    <location>
        <position position="656"/>
    </location>
</feature>
<feature type="domain" description="RING-type" evidence="5">
    <location>
        <begin position="598"/>
        <end position="640"/>
    </location>
</feature>
<evidence type="ECO:0000313" key="6">
    <source>
        <dbReference type="EMBL" id="CAL4063166.1"/>
    </source>
</evidence>
<dbReference type="SUPFAM" id="SSF57850">
    <property type="entry name" value="RING/U-box"/>
    <property type="match status" value="1"/>
</dbReference>
<evidence type="ECO:0000259" key="5">
    <source>
        <dbReference type="PROSITE" id="PS50089"/>
    </source>
</evidence>
<dbReference type="GO" id="GO:0008270">
    <property type="term" value="F:zinc ion binding"/>
    <property type="evidence" value="ECO:0007669"/>
    <property type="project" value="UniProtKB-KW"/>
</dbReference>
<dbReference type="PANTHER" id="PTHR15302:SF0">
    <property type="entry name" value="E3 UBIQUITIN-PROTEIN LIGASE RNF103"/>
    <property type="match status" value="1"/>
</dbReference>
<feature type="transmembrane region" description="Helical" evidence="4">
    <location>
        <begin position="295"/>
        <end position="316"/>
    </location>
</feature>
<keyword evidence="4" id="KW-1133">Transmembrane helix</keyword>
<protein>
    <recommendedName>
        <fullName evidence="5">RING-type domain-containing protein</fullName>
    </recommendedName>
</protein>
<dbReference type="GO" id="GO:0036503">
    <property type="term" value="P:ERAD pathway"/>
    <property type="evidence" value="ECO:0007669"/>
    <property type="project" value="TreeGrafter"/>
</dbReference>
<dbReference type="SMART" id="SM00184">
    <property type="entry name" value="RING"/>
    <property type="match status" value="1"/>
</dbReference>
<keyword evidence="1 3" id="KW-0479">Metal-binding</keyword>
<accession>A0AAV2PPV9</accession>
<reference evidence="6 7" key="1">
    <citation type="submission" date="2024-05" db="EMBL/GenBank/DDBJ databases">
        <authorList>
            <person name="Wallberg A."/>
        </authorList>
    </citation>
    <scope>NUCLEOTIDE SEQUENCE [LARGE SCALE GENOMIC DNA]</scope>
</reference>
<keyword evidence="7" id="KW-1185">Reference proteome</keyword>
<dbReference type="GO" id="GO:0004842">
    <property type="term" value="F:ubiquitin-protein transferase activity"/>
    <property type="evidence" value="ECO:0007669"/>
    <property type="project" value="InterPro"/>
</dbReference>
<sequence>MITVDYGGEKCGINDYVIKGGSYELGKDNNAKKQCPFELFKNACFWGIFHHQNEELNLFANLIICCWTFGSHKELESISGNRAAGKLPVKVALVTRKLKLRLAARPDCNTKGRYLLTLFREGASQHTWAPGTTKHRNTIINDKTNNSNTHSLTKDLSVAAAFAEQSIPHSIASEITESILPLISLSFISNSNTQVRYLLTLFRERASVGHLVKKFGVSGPPSVVFVTSQGISTYGSHKGELMHPASLESYICMLQPRTNDMFLVSLVIANLLALVDFFYIFDFHIRAWKFFVRTILRVIFYNVSVFLVWLGLTALMKFETVTILLDTFQCSFWYLNDSWYFTQLRYHWLMIDSYPIVFWISTFVFGVLVIVYRMLSKNGESEVDENENNWFSIPLDSYLLNVLFRPMASLSRPRPSQDLGLEEGMELLIERLATPDLWLHPVVPTDYMKDLPLWRYDGWGTEDDLKSESETELDSPSENENELLESHNCCQDENCRLCELWTTVKEIYVCHRCAILKRKLERQYLRYRKNDSISHQNSTYEKLLKVCENCLRTRKHNTSDIMLKSNTGKKRGKWILSPQRLIELKWTAPSQAIESRVCAICLGKYRWSAVLCGLPCGHNYHHSCITEWLLKDNHHCPTCRWPTYKCKNFASSHRQE</sequence>
<dbReference type="Gene3D" id="3.30.40.10">
    <property type="entry name" value="Zinc/RING finger domain, C3HC4 (zinc finger)"/>
    <property type="match status" value="1"/>
</dbReference>
<evidence type="ECO:0000313" key="7">
    <source>
        <dbReference type="Proteomes" id="UP001497623"/>
    </source>
</evidence>
<dbReference type="AlphaFoldDB" id="A0AAV2PPV9"/>
<keyword evidence="2" id="KW-0862">Zinc</keyword>
<gene>
    <name evidence="6" type="ORF">MNOR_LOCUS3132</name>
</gene>
<organism evidence="6 7">
    <name type="scientific">Meganyctiphanes norvegica</name>
    <name type="common">Northern krill</name>
    <name type="synonym">Thysanopoda norvegica</name>
    <dbReference type="NCBI Taxonomy" id="48144"/>
    <lineage>
        <taxon>Eukaryota</taxon>
        <taxon>Metazoa</taxon>
        <taxon>Ecdysozoa</taxon>
        <taxon>Arthropoda</taxon>
        <taxon>Crustacea</taxon>
        <taxon>Multicrustacea</taxon>
        <taxon>Malacostraca</taxon>
        <taxon>Eumalacostraca</taxon>
        <taxon>Eucarida</taxon>
        <taxon>Euphausiacea</taxon>
        <taxon>Euphausiidae</taxon>
        <taxon>Meganyctiphanes</taxon>
    </lineage>
</organism>
<dbReference type="Pfam" id="PF13639">
    <property type="entry name" value="zf-RING_2"/>
    <property type="match status" value="1"/>
</dbReference>
<evidence type="ECO:0000256" key="1">
    <source>
        <dbReference type="ARBA" id="ARBA00022771"/>
    </source>
</evidence>
<dbReference type="Proteomes" id="UP001497623">
    <property type="component" value="Unassembled WGS sequence"/>
</dbReference>
<dbReference type="InterPro" id="IPR001841">
    <property type="entry name" value="Znf_RING"/>
</dbReference>
<keyword evidence="4" id="KW-0472">Membrane</keyword>
<dbReference type="EMBL" id="CAXKWB010001028">
    <property type="protein sequence ID" value="CAL4063166.1"/>
    <property type="molecule type" value="Genomic_DNA"/>
</dbReference>
<evidence type="ECO:0000256" key="4">
    <source>
        <dbReference type="SAM" id="Phobius"/>
    </source>
</evidence>
<dbReference type="InterPro" id="IPR013083">
    <property type="entry name" value="Znf_RING/FYVE/PHD"/>
</dbReference>
<keyword evidence="4" id="KW-0812">Transmembrane</keyword>